<dbReference type="RefSeq" id="WP_311950756.1">
    <property type="nucleotide sequence ID" value="NZ_JAVLVU010000001.1"/>
</dbReference>
<gene>
    <name evidence="1" type="ORF">QE417_002694</name>
</gene>
<evidence type="ECO:0000313" key="2">
    <source>
        <dbReference type="Proteomes" id="UP001258315"/>
    </source>
</evidence>
<reference evidence="2" key="1">
    <citation type="submission" date="2023-07" db="EMBL/GenBank/DDBJ databases">
        <title>Functional and genomic diversity of the sorghum phyllosphere microbiome.</title>
        <authorList>
            <person name="Shade A."/>
        </authorList>
    </citation>
    <scope>NUCLEOTIDE SEQUENCE [LARGE SCALE GENOMIC DNA]</scope>
    <source>
        <strain evidence="2">SORGH_AS_0422</strain>
    </source>
</reference>
<proteinExistence type="predicted"/>
<comment type="caution">
    <text evidence="1">The sequence shown here is derived from an EMBL/GenBank/DDBJ whole genome shotgun (WGS) entry which is preliminary data.</text>
</comment>
<protein>
    <recommendedName>
        <fullName evidence="3">DUF1493 family protein</fullName>
    </recommendedName>
</protein>
<evidence type="ECO:0000313" key="1">
    <source>
        <dbReference type="EMBL" id="MDT3403622.1"/>
    </source>
</evidence>
<evidence type="ECO:0008006" key="3">
    <source>
        <dbReference type="Google" id="ProtNLM"/>
    </source>
</evidence>
<name>A0ABU3GV18_9SPHI</name>
<sequence>MEIPQYKAISFAQLRQAHQKVKHFLEDESFDQVTSLQTKIGDGLGLAGDDVEDLLVKFVQDNKLNWGSFRFDEHFHSEGELFSSSLAMGNLTRFIINLPIMLFNLITFNRSAISTLAYLEIDREVTDLTFRQMLTWYIEKDFTGIDSIRYKLKIAA</sequence>
<accession>A0ABU3GV18</accession>
<keyword evidence="2" id="KW-1185">Reference proteome</keyword>
<organism evidence="1 2">
    <name type="scientific">Mucilaginibacter terrae</name>
    <dbReference type="NCBI Taxonomy" id="1955052"/>
    <lineage>
        <taxon>Bacteria</taxon>
        <taxon>Pseudomonadati</taxon>
        <taxon>Bacteroidota</taxon>
        <taxon>Sphingobacteriia</taxon>
        <taxon>Sphingobacteriales</taxon>
        <taxon>Sphingobacteriaceae</taxon>
        <taxon>Mucilaginibacter</taxon>
    </lineage>
</organism>
<dbReference type="Proteomes" id="UP001258315">
    <property type="component" value="Unassembled WGS sequence"/>
</dbReference>
<dbReference type="EMBL" id="JAVLVU010000001">
    <property type="protein sequence ID" value="MDT3403622.1"/>
    <property type="molecule type" value="Genomic_DNA"/>
</dbReference>